<evidence type="ECO:0000256" key="8">
    <source>
        <dbReference type="PROSITE-ProRule" id="PRU10141"/>
    </source>
</evidence>
<evidence type="ECO:0000256" key="5">
    <source>
        <dbReference type="ARBA" id="ARBA00022777"/>
    </source>
</evidence>
<dbReference type="Gene3D" id="1.10.510.10">
    <property type="entry name" value="Transferase(Phosphotransferase) domain 1"/>
    <property type="match status" value="1"/>
</dbReference>
<evidence type="ECO:0000256" key="2">
    <source>
        <dbReference type="ARBA" id="ARBA00022679"/>
    </source>
</evidence>
<dbReference type="CDD" id="cd00029">
    <property type="entry name" value="C1"/>
    <property type="match status" value="1"/>
</dbReference>
<feature type="region of interest" description="Disordered" evidence="10">
    <location>
        <begin position="314"/>
        <end position="340"/>
    </location>
</feature>
<keyword evidence="6" id="KW-0862">Zinc</keyword>
<dbReference type="Pfam" id="PF00069">
    <property type="entry name" value="Pkinase"/>
    <property type="match status" value="1"/>
</dbReference>
<reference evidence="13 14" key="1">
    <citation type="submission" date="2024-04" db="EMBL/GenBank/DDBJ databases">
        <title>Symmetric and asymmetric DNA N6-adenine methylation regulates different biological responses in Mucorales.</title>
        <authorList>
            <consortium name="Lawrence Berkeley National Laboratory"/>
            <person name="Lax C."/>
            <person name="Mondo S.J."/>
            <person name="Osorio-Concepcion M."/>
            <person name="Muszewska A."/>
            <person name="Corrochano-Luque M."/>
            <person name="Gutierrez G."/>
            <person name="Riley R."/>
            <person name="Lipzen A."/>
            <person name="Guo J."/>
            <person name="Hundley H."/>
            <person name="Amirebrahimi M."/>
            <person name="Ng V."/>
            <person name="Lorenzo-Gutierrez D."/>
            <person name="Binder U."/>
            <person name="Yang J."/>
            <person name="Song Y."/>
            <person name="Canovas D."/>
            <person name="Navarro E."/>
            <person name="Freitag M."/>
            <person name="Gabaldon T."/>
            <person name="Grigoriev I.V."/>
            <person name="Corrochano L.M."/>
            <person name="Nicolas F.E."/>
            <person name="Garre V."/>
        </authorList>
    </citation>
    <scope>NUCLEOTIDE SEQUENCE [LARGE SCALE GENOMIC DNA]</scope>
    <source>
        <strain evidence="13 14">L51</strain>
    </source>
</reference>
<dbReference type="InterPro" id="IPR017441">
    <property type="entry name" value="Protein_kinase_ATP_BS"/>
</dbReference>
<dbReference type="PROSITE" id="PS00107">
    <property type="entry name" value="PROTEIN_KINASE_ATP"/>
    <property type="match status" value="1"/>
</dbReference>
<keyword evidence="3" id="KW-0479">Metal-binding</keyword>
<keyword evidence="7 8" id="KW-0067">ATP-binding</keyword>
<evidence type="ECO:0000259" key="11">
    <source>
        <dbReference type="PROSITE" id="PS50011"/>
    </source>
</evidence>
<sequence>MDKEREKLALKNQDGSINALYQLGNCIGKGQFGSVYRGLDLTTGEIVAVKRVKIVNGELDQEEIMKEVSLLKALSHTNVIQYIGFIKTQNHMNIILEYAENGSLMSTLKAFGAFPEKLVASFSIKLLNGLEYLHANEVVHCDLKAANILTTKTGDVKLTDFGISLNLKIKCADAGAVSGTPNWSRLAPEVIELKGASTKSDIWSLGCTIVELATGKPPYANLISMSAMFRIVEDDYPPIPKNISEEMHSFLLCCFQKNPDHRPTATELKEHIWIRNNGQRTRDRAEGRAKLTQSVHYGQHLARQDLTFEVSKQSIHVSKNPKRETNTGSEELIEEKERHGKETIKNTNSAITNVYEADQGDGHDREGETHKFVQTSCEKSVKCKVCCELIKIKQLFCEVCSLVCHEACRDHAFSCPPNVNGQQPSYDVSTL</sequence>
<keyword evidence="14" id="KW-1185">Reference proteome</keyword>
<keyword evidence="5" id="KW-0418">Kinase</keyword>
<proteinExistence type="inferred from homology"/>
<dbReference type="SMART" id="SM00109">
    <property type="entry name" value="C1"/>
    <property type="match status" value="1"/>
</dbReference>
<dbReference type="PROSITE" id="PS00108">
    <property type="entry name" value="PROTEIN_KINASE_ST"/>
    <property type="match status" value="1"/>
</dbReference>
<feature type="domain" description="Protein kinase" evidence="11">
    <location>
        <begin position="21"/>
        <end position="274"/>
    </location>
</feature>
<feature type="domain" description="Phorbol-ester/DAG-type" evidence="12">
    <location>
        <begin position="369"/>
        <end position="415"/>
    </location>
</feature>
<protein>
    <submittedName>
        <fullName evidence="13">Kinase-like domain-containing protein</fullName>
    </submittedName>
</protein>
<feature type="binding site" evidence="8">
    <location>
        <position position="50"/>
    </location>
    <ligand>
        <name>ATP</name>
        <dbReference type="ChEBI" id="CHEBI:30616"/>
    </ligand>
</feature>
<dbReference type="InterPro" id="IPR008271">
    <property type="entry name" value="Ser/Thr_kinase_AS"/>
</dbReference>
<dbReference type="SUPFAM" id="SSF56112">
    <property type="entry name" value="Protein kinase-like (PK-like)"/>
    <property type="match status" value="1"/>
</dbReference>
<gene>
    <name evidence="13" type="ORF">J3Q64DRAFT_1164460</name>
</gene>
<dbReference type="InterPro" id="IPR002219">
    <property type="entry name" value="PKC_DAG/PE"/>
</dbReference>
<dbReference type="Gene3D" id="3.30.60.20">
    <property type="match status" value="1"/>
</dbReference>
<evidence type="ECO:0000256" key="3">
    <source>
        <dbReference type="ARBA" id="ARBA00022723"/>
    </source>
</evidence>
<dbReference type="InterPro" id="IPR011009">
    <property type="entry name" value="Kinase-like_dom_sf"/>
</dbReference>
<evidence type="ECO:0000313" key="13">
    <source>
        <dbReference type="EMBL" id="KAL0082583.1"/>
    </source>
</evidence>
<dbReference type="PROSITE" id="PS50081">
    <property type="entry name" value="ZF_DAG_PE_2"/>
    <property type="match status" value="1"/>
</dbReference>
<evidence type="ECO:0000256" key="7">
    <source>
        <dbReference type="ARBA" id="ARBA00022840"/>
    </source>
</evidence>
<dbReference type="PANTHER" id="PTHR48016">
    <property type="entry name" value="MAP KINASE KINASE KINASE SSK2-RELATED-RELATED"/>
    <property type="match status" value="1"/>
</dbReference>
<dbReference type="InterPro" id="IPR000719">
    <property type="entry name" value="Prot_kinase_dom"/>
</dbReference>
<evidence type="ECO:0000256" key="1">
    <source>
        <dbReference type="ARBA" id="ARBA00022527"/>
    </source>
</evidence>
<name>A0ABR3AXM2_PHYBL</name>
<dbReference type="SUPFAM" id="SSF57889">
    <property type="entry name" value="Cysteine-rich domain"/>
    <property type="match status" value="1"/>
</dbReference>
<dbReference type="PROSITE" id="PS50011">
    <property type="entry name" value="PROTEIN_KINASE_DOM"/>
    <property type="match status" value="1"/>
</dbReference>
<dbReference type="InterPro" id="IPR001245">
    <property type="entry name" value="Ser-Thr/Tyr_kinase_cat_dom"/>
</dbReference>
<keyword evidence="4 8" id="KW-0547">Nucleotide-binding</keyword>
<comment type="caution">
    <text evidence="13">The sequence shown here is derived from an EMBL/GenBank/DDBJ whole genome shotgun (WGS) entry which is preliminary data.</text>
</comment>
<comment type="similarity">
    <text evidence="9">Belongs to the protein kinase superfamily.</text>
</comment>
<organism evidence="13 14">
    <name type="scientific">Phycomyces blakesleeanus</name>
    <dbReference type="NCBI Taxonomy" id="4837"/>
    <lineage>
        <taxon>Eukaryota</taxon>
        <taxon>Fungi</taxon>
        <taxon>Fungi incertae sedis</taxon>
        <taxon>Mucoromycota</taxon>
        <taxon>Mucoromycotina</taxon>
        <taxon>Mucoromycetes</taxon>
        <taxon>Mucorales</taxon>
        <taxon>Phycomycetaceae</taxon>
        <taxon>Phycomyces</taxon>
    </lineage>
</organism>
<evidence type="ECO:0000259" key="12">
    <source>
        <dbReference type="PROSITE" id="PS50081"/>
    </source>
</evidence>
<dbReference type="InterPro" id="IPR050538">
    <property type="entry name" value="MAP_kinase_kinase_kinase"/>
</dbReference>
<dbReference type="Proteomes" id="UP001448207">
    <property type="component" value="Unassembled WGS sequence"/>
</dbReference>
<dbReference type="PANTHER" id="PTHR48016:SF4">
    <property type="entry name" value="PROTEIN KINASE DOMAIN-CONTAINING PROTEIN"/>
    <property type="match status" value="1"/>
</dbReference>
<dbReference type="EMBL" id="JBCLYO010000015">
    <property type="protein sequence ID" value="KAL0082583.1"/>
    <property type="molecule type" value="Genomic_DNA"/>
</dbReference>
<accession>A0ABR3AXM2</accession>
<evidence type="ECO:0000256" key="10">
    <source>
        <dbReference type="SAM" id="MobiDB-lite"/>
    </source>
</evidence>
<evidence type="ECO:0000256" key="6">
    <source>
        <dbReference type="ARBA" id="ARBA00022833"/>
    </source>
</evidence>
<keyword evidence="1 9" id="KW-0723">Serine/threonine-protein kinase</keyword>
<evidence type="ECO:0000256" key="4">
    <source>
        <dbReference type="ARBA" id="ARBA00022741"/>
    </source>
</evidence>
<evidence type="ECO:0000256" key="9">
    <source>
        <dbReference type="RuleBase" id="RU000304"/>
    </source>
</evidence>
<evidence type="ECO:0000313" key="14">
    <source>
        <dbReference type="Proteomes" id="UP001448207"/>
    </source>
</evidence>
<dbReference type="InterPro" id="IPR046349">
    <property type="entry name" value="C1-like_sf"/>
</dbReference>
<keyword evidence="2" id="KW-0808">Transferase</keyword>
<dbReference type="CDD" id="cd06627">
    <property type="entry name" value="STKc_Cdc7_like"/>
    <property type="match status" value="1"/>
</dbReference>
<dbReference type="PRINTS" id="PR00109">
    <property type="entry name" value="TYRKINASE"/>
</dbReference>
<dbReference type="PROSITE" id="PS00479">
    <property type="entry name" value="ZF_DAG_PE_1"/>
    <property type="match status" value="1"/>
</dbReference>
<dbReference type="SMART" id="SM00220">
    <property type="entry name" value="S_TKc"/>
    <property type="match status" value="1"/>
</dbReference>